<gene>
    <name evidence="1" type="ORF">SYNTR_2232</name>
</gene>
<keyword evidence="2" id="KW-1185">Reference proteome</keyword>
<dbReference type="EMBL" id="CP046457">
    <property type="protein sequence ID" value="QGU00826.1"/>
    <property type="molecule type" value="Genomic_DNA"/>
</dbReference>
<organism evidence="1 2">
    <name type="scientific">Candidatus Syntrophocurvum alkaliphilum</name>
    <dbReference type="NCBI Taxonomy" id="2293317"/>
    <lineage>
        <taxon>Bacteria</taxon>
        <taxon>Bacillati</taxon>
        <taxon>Bacillota</taxon>
        <taxon>Clostridia</taxon>
        <taxon>Eubacteriales</taxon>
        <taxon>Syntrophomonadaceae</taxon>
        <taxon>Candidatus Syntrophocurvum</taxon>
    </lineage>
</organism>
<accession>A0A6I6DFM1</accession>
<proteinExistence type="predicted"/>
<sequence>MGKCNSCSKVYPDAALKKMIHIVERKAYLNYICPSCQAIVHNNPNYYYLVESNK</sequence>
<dbReference type="KEGG" id="salq:SYNTR_2232"/>
<dbReference type="AlphaFoldDB" id="A0A6I6DFM1"/>
<evidence type="ECO:0000313" key="1">
    <source>
        <dbReference type="EMBL" id="QGU00826.1"/>
    </source>
</evidence>
<protein>
    <submittedName>
        <fullName evidence="1">Uncharacterized protein</fullName>
    </submittedName>
</protein>
<evidence type="ECO:0000313" key="2">
    <source>
        <dbReference type="Proteomes" id="UP000426444"/>
    </source>
</evidence>
<dbReference type="OrthoDB" id="2084316at2"/>
<dbReference type="Proteomes" id="UP000426444">
    <property type="component" value="Chromosome"/>
</dbReference>
<reference evidence="2" key="1">
    <citation type="journal article" date="2019" name="Microbiology">
        <title>Complete Genome Sequence of an Uncultured Bacterium of the Candidate Phylum Bipolaricaulota.</title>
        <authorList>
            <person name="Kadnikov V.V."/>
            <person name="Mardanov A.V."/>
            <person name="Beletsky A.V."/>
            <person name="Frank Y.A."/>
            <person name="Karnachuk O.V."/>
            <person name="Ravin N.V."/>
        </authorList>
    </citation>
    <scope>NUCLEOTIDE SEQUENCE [LARGE SCALE GENOMIC DNA]</scope>
</reference>
<name>A0A6I6DFM1_9FIRM</name>
<dbReference type="RefSeq" id="WP_156204573.1">
    <property type="nucleotide sequence ID" value="NZ_CP046457.1"/>
</dbReference>